<dbReference type="Proteomes" id="UP001175000">
    <property type="component" value="Unassembled WGS sequence"/>
</dbReference>
<dbReference type="InterPro" id="IPR036380">
    <property type="entry name" value="Isochorismatase-like_sf"/>
</dbReference>
<comment type="similarity">
    <text evidence="1">Belongs to the isochorismatase family.</text>
</comment>
<proteinExistence type="inferred from homology"/>
<evidence type="ECO:0000256" key="3">
    <source>
        <dbReference type="SAM" id="MobiDB-lite"/>
    </source>
</evidence>
<organism evidence="5 6">
    <name type="scientific">Immersiella caudata</name>
    <dbReference type="NCBI Taxonomy" id="314043"/>
    <lineage>
        <taxon>Eukaryota</taxon>
        <taxon>Fungi</taxon>
        <taxon>Dikarya</taxon>
        <taxon>Ascomycota</taxon>
        <taxon>Pezizomycotina</taxon>
        <taxon>Sordariomycetes</taxon>
        <taxon>Sordariomycetidae</taxon>
        <taxon>Sordariales</taxon>
        <taxon>Lasiosphaeriaceae</taxon>
        <taxon>Immersiella</taxon>
    </lineage>
</organism>
<dbReference type="EMBL" id="JAULSU010000002">
    <property type="protein sequence ID" value="KAK0627835.1"/>
    <property type="molecule type" value="Genomic_DNA"/>
</dbReference>
<dbReference type="InterPro" id="IPR050272">
    <property type="entry name" value="Isochorismatase-like_hydrls"/>
</dbReference>
<keyword evidence="2" id="KW-0378">Hydrolase</keyword>
<dbReference type="PANTHER" id="PTHR43540:SF9">
    <property type="entry name" value="FAMILY HYDROLASE, PUTATIVE (AFU_ORTHOLOGUE AFUA_2G08700)-RELATED"/>
    <property type="match status" value="1"/>
</dbReference>
<feature type="region of interest" description="Disordered" evidence="3">
    <location>
        <begin position="144"/>
        <end position="165"/>
    </location>
</feature>
<evidence type="ECO:0000313" key="6">
    <source>
        <dbReference type="Proteomes" id="UP001175000"/>
    </source>
</evidence>
<keyword evidence="6" id="KW-1185">Reference proteome</keyword>
<dbReference type="Pfam" id="PF00857">
    <property type="entry name" value="Isochorismatase"/>
    <property type="match status" value="1"/>
</dbReference>
<sequence length="318" mass="34387">MSATELPSIVSNSTATAALVGNAGSNFWLFSPETGWDLTHPSSPEGSLPPARRLTVTTTTAPITIDPDKTALIVIDMQNFFLSPAMGRSRGPGHEAEEVLLSTAFPAAREAGIRIVHVTWGISDEELAVLPPVLFRAFGYKQTTTDEDSEDHHDEKKGTKDVGHDLGSLKFPDGTTVAAGRMLMRGQWNTALYGRLQKSFDDSQGTSMPQRRFHKNRLSGFWAGSSDSRALTGYLGEHHITTLLFTGVNTDQCVLASLQDACNLGFDTVLLRDGCGTTSPDYARLMVEYNARKSWGFVSSCKDLAHGVKAAKGHALSL</sequence>
<feature type="domain" description="Isochorismatase-like" evidence="4">
    <location>
        <begin position="70"/>
        <end position="287"/>
    </location>
</feature>
<evidence type="ECO:0000313" key="5">
    <source>
        <dbReference type="EMBL" id="KAK0627835.1"/>
    </source>
</evidence>
<gene>
    <name evidence="5" type="ORF">B0T14DRAFT_513446</name>
</gene>
<reference evidence="5" key="1">
    <citation type="submission" date="2023-06" db="EMBL/GenBank/DDBJ databases">
        <title>Genome-scale phylogeny and comparative genomics of the fungal order Sordariales.</title>
        <authorList>
            <consortium name="Lawrence Berkeley National Laboratory"/>
            <person name="Hensen N."/>
            <person name="Bonometti L."/>
            <person name="Westerberg I."/>
            <person name="Brannstrom I.O."/>
            <person name="Guillou S."/>
            <person name="Cros-Aarteil S."/>
            <person name="Calhoun S."/>
            <person name="Haridas S."/>
            <person name="Kuo A."/>
            <person name="Mondo S."/>
            <person name="Pangilinan J."/>
            <person name="Riley R."/>
            <person name="Labutti K."/>
            <person name="Andreopoulos B."/>
            <person name="Lipzen A."/>
            <person name="Chen C."/>
            <person name="Yanf M."/>
            <person name="Daum C."/>
            <person name="Ng V."/>
            <person name="Clum A."/>
            <person name="Steindorff A."/>
            <person name="Ohm R."/>
            <person name="Martin F."/>
            <person name="Silar P."/>
            <person name="Natvig D."/>
            <person name="Lalanne C."/>
            <person name="Gautier V."/>
            <person name="Ament-Velasquez S.L."/>
            <person name="Kruys A."/>
            <person name="Hutchinson M.I."/>
            <person name="Powell A.J."/>
            <person name="Barry K."/>
            <person name="Miller A.N."/>
            <person name="Grigoriev I.V."/>
            <person name="Debuchy R."/>
            <person name="Gladieux P."/>
            <person name="Thoren M.H."/>
            <person name="Johannesson H."/>
        </authorList>
    </citation>
    <scope>NUCLEOTIDE SEQUENCE</scope>
    <source>
        <strain evidence="5">CBS 606.72</strain>
    </source>
</reference>
<dbReference type="AlphaFoldDB" id="A0AA39X605"/>
<dbReference type="PANTHER" id="PTHR43540">
    <property type="entry name" value="PEROXYUREIDOACRYLATE/UREIDOACRYLATE AMIDOHYDROLASE-RELATED"/>
    <property type="match status" value="1"/>
</dbReference>
<comment type="caution">
    <text evidence="5">The sequence shown here is derived from an EMBL/GenBank/DDBJ whole genome shotgun (WGS) entry which is preliminary data.</text>
</comment>
<name>A0AA39X605_9PEZI</name>
<accession>A0AA39X605</accession>
<dbReference type="Gene3D" id="3.40.50.850">
    <property type="entry name" value="Isochorismatase-like"/>
    <property type="match status" value="1"/>
</dbReference>
<evidence type="ECO:0000259" key="4">
    <source>
        <dbReference type="Pfam" id="PF00857"/>
    </source>
</evidence>
<dbReference type="CDD" id="cd00431">
    <property type="entry name" value="cysteine_hydrolases"/>
    <property type="match status" value="1"/>
</dbReference>
<protein>
    <submittedName>
        <fullName evidence="5">Isochorismatase-like protein</fullName>
    </submittedName>
</protein>
<dbReference type="SUPFAM" id="SSF52499">
    <property type="entry name" value="Isochorismatase-like hydrolases"/>
    <property type="match status" value="1"/>
</dbReference>
<evidence type="ECO:0000256" key="2">
    <source>
        <dbReference type="ARBA" id="ARBA00022801"/>
    </source>
</evidence>
<dbReference type="GO" id="GO:0016787">
    <property type="term" value="F:hydrolase activity"/>
    <property type="evidence" value="ECO:0007669"/>
    <property type="project" value="UniProtKB-KW"/>
</dbReference>
<dbReference type="InterPro" id="IPR000868">
    <property type="entry name" value="Isochorismatase-like_dom"/>
</dbReference>
<feature type="compositionally biased region" description="Basic and acidic residues" evidence="3">
    <location>
        <begin position="150"/>
        <end position="164"/>
    </location>
</feature>
<evidence type="ECO:0000256" key="1">
    <source>
        <dbReference type="ARBA" id="ARBA00006336"/>
    </source>
</evidence>